<keyword evidence="3" id="KW-1185">Reference proteome</keyword>
<dbReference type="Gene3D" id="2.40.50.180">
    <property type="entry name" value="CheA-289, Domain 4"/>
    <property type="match status" value="1"/>
</dbReference>
<proteinExistence type="predicted"/>
<dbReference type="Pfam" id="PF01584">
    <property type="entry name" value="CheW"/>
    <property type="match status" value="1"/>
</dbReference>
<evidence type="ECO:0000259" key="1">
    <source>
        <dbReference type="PROSITE" id="PS50851"/>
    </source>
</evidence>
<dbReference type="InterPro" id="IPR002545">
    <property type="entry name" value="CheW-lke_dom"/>
</dbReference>
<dbReference type="SMART" id="SM00260">
    <property type="entry name" value="CheW"/>
    <property type="match status" value="1"/>
</dbReference>
<protein>
    <submittedName>
        <fullName evidence="2">Chemotaxis protein CheW</fullName>
    </submittedName>
</protein>
<reference evidence="2 3" key="1">
    <citation type="submission" date="2021-09" db="EMBL/GenBank/DDBJ databases">
        <title>Isoptericola luteus sp. nov., a novel bacterium isolated from Harbin, the capital city of Heilongjiang province.</title>
        <authorList>
            <person name="Li J."/>
        </authorList>
    </citation>
    <scope>NUCLEOTIDE SEQUENCE [LARGE SCALE GENOMIC DNA]</scope>
    <source>
        <strain evidence="2 3">NEAU-Y5</strain>
    </source>
</reference>
<dbReference type="SUPFAM" id="SSF50341">
    <property type="entry name" value="CheW-like"/>
    <property type="match status" value="1"/>
</dbReference>
<dbReference type="RefSeq" id="WP_225564081.1">
    <property type="nucleotide sequence ID" value="NZ_JAIXCQ010000001.1"/>
</dbReference>
<organism evidence="2 3">
    <name type="scientific">Isoptericola luteus</name>
    <dbReference type="NCBI Taxonomy" id="2879484"/>
    <lineage>
        <taxon>Bacteria</taxon>
        <taxon>Bacillati</taxon>
        <taxon>Actinomycetota</taxon>
        <taxon>Actinomycetes</taxon>
        <taxon>Micrococcales</taxon>
        <taxon>Promicromonosporaceae</taxon>
        <taxon>Isoptericola</taxon>
    </lineage>
</organism>
<sequence>MTTQLVTFTLADRLCGIPVDQVQEVLPGRARTNVPLAPDDVAGLVNLRGQVVLSVDLRRRLGMPPLEDDQMMVVVFVGDETVSLLVDRIGDVLTVDDEQFEAPPQTLSDQLRAVIRGTYKLSDRLLLALDVDAAAS</sequence>
<dbReference type="PROSITE" id="PS50851">
    <property type="entry name" value="CHEW"/>
    <property type="match status" value="1"/>
</dbReference>
<evidence type="ECO:0000313" key="2">
    <source>
        <dbReference type="EMBL" id="MCA5892332.1"/>
    </source>
</evidence>
<dbReference type="Proteomes" id="UP001319870">
    <property type="component" value="Unassembled WGS sequence"/>
</dbReference>
<dbReference type="EMBL" id="JAIXCQ010000001">
    <property type="protein sequence ID" value="MCA5892332.1"/>
    <property type="molecule type" value="Genomic_DNA"/>
</dbReference>
<dbReference type="PANTHER" id="PTHR22617:SF23">
    <property type="entry name" value="CHEMOTAXIS PROTEIN CHEW"/>
    <property type="match status" value="1"/>
</dbReference>
<dbReference type="InterPro" id="IPR039315">
    <property type="entry name" value="CheW"/>
</dbReference>
<name>A0ABS7ZCZ5_9MICO</name>
<dbReference type="Gene3D" id="2.30.30.40">
    <property type="entry name" value="SH3 Domains"/>
    <property type="match status" value="1"/>
</dbReference>
<evidence type="ECO:0000313" key="3">
    <source>
        <dbReference type="Proteomes" id="UP001319870"/>
    </source>
</evidence>
<gene>
    <name evidence="2" type="ORF">LEP48_03070</name>
</gene>
<comment type="caution">
    <text evidence="2">The sequence shown here is derived from an EMBL/GenBank/DDBJ whole genome shotgun (WGS) entry which is preliminary data.</text>
</comment>
<dbReference type="InterPro" id="IPR036061">
    <property type="entry name" value="CheW-like_dom_sf"/>
</dbReference>
<feature type="domain" description="CheW-like" evidence="1">
    <location>
        <begin position="2"/>
        <end position="136"/>
    </location>
</feature>
<accession>A0ABS7ZCZ5</accession>
<dbReference type="PANTHER" id="PTHR22617">
    <property type="entry name" value="CHEMOTAXIS SENSOR HISTIDINE KINASE-RELATED"/>
    <property type="match status" value="1"/>
</dbReference>